<gene>
    <name evidence="3" type="ORF">SCF082_LOCUS27096</name>
</gene>
<feature type="compositionally biased region" description="Low complexity" evidence="2">
    <location>
        <begin position="181"/>
        <end position="194"/>
    </location>
</feature>
<feature type="coiled-coil region" evidence="1">
    <location>
        <begin position="294"/>
        <end position="335"/>
    </location>
</feature>
<sequence>MASRVQPGTALPGLTLEPQRGEPTRHGAPSSAPSASAPLPPVGPVGRTEHRPSRTELGGLEGAAAQAASLEIPTHSISTLRGSSRSVWSSNRWLEECKVGLKATESLCWSQLLQSFTGEPVKWAPKGPNKRQLSRKAVQGILAHQQSKHRGTSLAEDRKIKKEGSRDMALVDTEDKPEQASTTKSLKKGSTSISRVEPPDDSDARASMELVDIFTMQEMKKRMKAVLHKRIHSIRESVLKQRNETIAQKKYERLPQKEREALERAFFQYDADLSGFLEWNEECKKKDALLVKYKQTTARANRLLKQKVRRLESRCAKLEDEAVRAKKAKTDKNNLDILQLQRTKGGKQLTVQGGIALAIRRNYGHCAAADVGAMLLESISRWTVTRQEVRAGAALIASSRIYFHWLYTELTSSAVGSTYKVVFHSWRQDATNSGILKGGKVCALILHSAFLRENVAFDPGNGIDSKKGFVGSDFDFDCADAFVFDEHFESHVRVSDVLPVHGATSEITASQTLKQLEGLGCITWKDVQKNIALQRMDILLHSASGYHRKVTCPVMSDHH</sequence>
<accession>A0ABP0MB16</accession>
<keyword evidence="1" id="KW-0175">Coiled coil</keyword>
<evidence type="ECO:0000256" key="2">
    <source>
        <dbReference type="SAM" id="MobiDB-lite"/>
    </source>
</evidence>
<reference evidence="3 4" key="1">
    <citation type="submission" date="2024-02" db="EMBL/GenBank/DDBJ databases">
        <authorList>
            <person name="Chen Y."/>
            <person name="Shah S."/>
            <person name="Dougan E. K."/>
            <person name="Thang M."/>
            <person name="Chan C."/>
        </authorList>
    </citation>
    <scope>NUCLEOTIDE SEQUENCE [LARGE SCALE GENOMIC DNA]</scope>
</reference>
<evidence type="ECO:0000256" key="1">
    <source>
        <dbReference type="SAM" id="Coils"/>
    </source>
</evidence>
<feature type="region of interest" description="Disordered" evidence="2">
    <location>
        <begin position="164"/>
        <end position="204"/>
    </location>
</feature>
<feature type="non-terminal residue" evidence="3">
    <location>
        <position position="559"/>
    </location>
</feature>
<dbReference type="Proteomes" id="UP001642464">
    <property type="component" value="Unassembled WGS sequence"/>
</dbReference>
<keyword evidence="4" id="KW-1185">Reference proteome</keyword>
<protein>
    <submittedName>
        <fullName evidence="3">Uncharacterized protein</fullName>
    </submittedName>
</protein>
<dbReference type="EMBL" id="CAXAMM010020813">
    <property type="protein sequence ID" value="CAK9048686.1"/>
    <property type="molecule type" value="Genomic_DNA"/>
</dbReference>
<feature type="region of interest" description="Disordered" evidence="2">
    <location>
        <begin position="1"/>
        <end position="66"/>
    </location>
</feature>
<name>A0ABP0MB16_9DINO</name>
<proteinExistence type="predicted"/>
<evidence type="ECO:0000313" key="3">
    <source>
        <dbReference type="EMBL" id="CAK9048686.1"/>
    </source>
</evidence>
<comment type="caution">
    <text evidence="3">The sequence shown here is derived from an EMBL/GenBank/DDBJ whole genome shotgun (WGS) entry which is preliminary data.</text>
</comment>
<feature type="compositionally biased region" description="Low complexity" evidence="2">
    <location>
        <begin position="56"/>
        <end position="66"/>
    </location>
</feature>
<feature type="compositionally biased region" description="Low complexity" evidence="2">
    <location>
        <begin position="28"/>
        <end position="37"/>
    </location>
</feature>
<evidence type="ECO:0000313" key="4">
    <source>
        <dbReference type="Proteomes" id="UP001642464"/>
    </source>
</evidence>
<organism evidence="3 4">
    <name type="scientific">Durusdinium trenchii</name>
    <dbReference type="NCBI Taxonomy" id="1381693"/>
    <lineage>
        <taxon>Eukaryota</taxon>
        <taxon>Sar</taxon>
        <taxon>Alveolata</taxon>
        <taxon>Dinophyceae</taxon>
        <taxon>Suessiales</taxon>
        <taxon>Symbiodiniaceae</taxon>
        <taxon>Durusdinium</taxon>
    </lineage>
</organism>